<dbReference type="GeneID" id="27313687"/>
<dbReference type="Pfam" id="PF17678">
    <property type="entry name" value="Glyco_hydro_92N"/>
    <property type="match status" value="1"/>
</dbReference>
<dbReference type="Gene3D" id="2.70.98.10">
    <property type="match status" value="1"/>
</dbReference>
<accession>A0A0D2A947</accession>
<dbReference type="InterPro" id="IPR008928">
    <property type="entry name" value="6-hairpin_glycosidase_sf"/>
</dbReference>
<dbReference type="GO" id="GO:0005829">
    <property type="term" value="C:cytosol"/>
    <property type="evidence" value="ECO:0007669"/>
    <property type="project" value="TreeGrafter"/>
</dbReference>
<evidence type="ECO:0000256" key="2">
    <source>
        <dbReference type="SAM" id="Phobius"/>
    </source>
</evidence>
<dbReference type="InterPro" id="IPR050883">
    <property type="entry name" value="PNGase"/>
</dbReference>
<feature type="transmembrane region" description="Helical" evidence="2">
    <location>
        <begin position="820"/>
        <end position="838"/>
    </location>
</feature>
<keyword evidence="2" id="KW-0472">Membrane</keyword>
<dbReference type="InterPro" id="IPR041371">
    <property type="entry name" value="GH92_N"/>
</dbReference>
<reference evidence="6 7" key="1">
    <citation type="submission" date="2015-01" db="EMBL/GenBank/DDBJ databases">
        <title>The Genome Sequence of Ochroconis gallopava CBS43764.</title>
        <authorList>
            <consortium name="The Broad Institute Genomics Platform"/>
            <person name="Cuomo C."/>
            <person name="de Hoog S."/>
            <person name="Gorbushina A."/>
            <person name="Stielow B."/>
            <person name="Teixiera M."/>
            <person name="Abouelleil A."/>
            <person name="Chapman S.B."/>
            <person name="Priest M."/>
            <person name="Young S.K."/>
            <person name="Wortman J."/>
            <person name="Nusbaum C."/>
            <person name="Birren B."/>
        </authorList>
    </citation>
    <scope>NUCLEOTIDE SEQUENCE [LARGE SCALE GENOMIC DNA]</scope>
    <source>
        <strain evidence="6 7">CBS 43764</strain>
    </source>
</reference>
<organism evidence="6 7">
    <name type="scientific">Verruconis gallopava</name>
    <dbReference type="NCBI Taxonomy" id="253628"/>
    <lineage>
        <taxon>Eukaryota</taxon>
        <taxon>Fungi</taxon>
        <taxon>Dikarya</taxon>
        <taxon>Ascomycota</taxon>
        <taxon>Pezizomycotina</taxon>
        <taxon>Dothideomycetes</taxon>
        <taxon>Pleosporomycetidae</taxon>
        <taxon>Venturiales</taxon>
        <taxon>Sympoventuriaceae</taxon>
        <taxon>Verruconis</taxon>
    </lineage>
</organism>
<keyword evidence="2" id="KW-0812">Transmembrane</keyword>
<dbReference type="InParanoid" id="A0A0D2A947"/>
<dbReference type="GO" id="GO:0005634">
    <property type="term" value="C:nucleus"/>
    <property type="evidence" value="ECO:0007669"/>
    <property type="project" value="TreeGrafter"/>
</dbReference>
<keyword evidence="7" id="KW-1185">Reference proteome</keyword>
<dbReference type="GO" id="GO:0005975">
    <property type="term" value="P:carbohydrate metabolic process"/>
    <property type="evidence" value="ECO:0007669"/>
    <property type="project" value="InterPro"/>
</dbReference>
<keyword evidence="2" id="KW-1133">Transmembrane helix</keyword>
<dbReference type="PANTHER" id="PTHR12143:SF42">
    <property type="entry name" value="PUTATIVE SUBFAMILY (AFU_ORTHOLOGUE AFUA_6G13760)-RELATED"/>
    <property type="match status" value="1"/>
</dbReference>
<dbReference type="Gene3D" id="1.20.1610.10">
    <property type="entry name" value="alpha-1,2-mannosidases domains"/>
    <property type="match status" value="1"/>
</dbReference>
<dbReference type="Proteomes" id="UP000053259">
    <property type="component" value="Unassembled WGS sequence"/>
</dbReference>
<sequence>MGLLGALKLLCLSQSAALVLATNGAQFVNPLIGTVHGGHVFAGATLPFSMAKAVADVNGENQAGYGSDGSKIRGFSHMHDSGTGGVTSLGNFPIFPHAGCPGDDIARCNFTEHDRSIKQIDGSVQARPGYFALSLESGIKAEMTVSNHTALYRFTFPETPQGIEDSKLSPVILAELSDLSHSASDRRLWLDATTGRLTGQARFIPSFGTGYYRLHFCADFKGATIREVGGWNSSGGIGYYGEDGEFSSAFHPVGGYTWFNAPDNEDRQILARIGVSFMDVEQACRSAQTEIPDFDFDKTLKAAEQAWHDKLDVIAISEDDGVSDDTRTVFWSGIYRNFISPQDYTGENYLWTSDEPYYDSFYCIWDSFRAQHPLLAMLDPQSQSLMVRSLIDIWRHEGHMPDCRMSLCKGWSQGGSNADVVLADSYLKGLNGGINWTDGYAAVVQDAEVEPSRWDLGGRGGMTSWKTKGYIPIDDQDNKGFGPHTRSVSRTVEYAYNDFCVAQMAATLANATDYEKYMNRSSNWKNLLRDDQATTIDGKDSGFLGVLQPKFFNSSWAYQDPLLCSPLLEPDACYLTMNGHETYEGSCWLYTLYVPGDIAGLVTELGTEEHFVERLDFVHESGLLYMGDEQAFLTPFLYHYVGRPGLSAKRAHYYVPSQFNNTLVGIPGNDDSGAMGAFASFIMMGVFPNAGQNVYFITPPYFREVSIRNPETGNTATIRNVNFDAEYRNIYIQKATLNGRPYRKSWIDHGFFLDGGVLELTLGPEESKWGTRPEDRPPSLSTGGPPNGTWDTEFLPSRQKQPSEYAGLFGPDSSFDTMRMLALMIMLLLVVVMCVGVYRECAVVKRNKGYSALYGAERL</sequence>
<evidence type="ECO:0000256" key="3">
    <source>
        <dbReference type="SAM" id="SignalP"/>
    </source>
</evidence>
<keyword evidence="3" id="KW-0732">Signal</keyword>
<feature type="signal peptide" evidence="3">
    <location>
        <begin position="1"/>
        <end position="21"/>
    </location>
</feature>
<evidence type="ECO:0000259" key="5">
    <source>
        <dbReference type="Pfam" id="PF17678"/>
    </source>
</evidence>
<dbReference type="OrthoDB" id="449263at2759"/>
<dbReference type="EMBL" id="KN847546">
    <property type="protein sequence ID" value="KIW03065.1"/>
    <property type="molecule type" value="Genomic_DNA"/>
</dbReference>
<protein>
    <recommendedName>
        <fullName evidence="8">Glycoside hydrolase family 92 protein</fullName>
    </recommendedName>
</protein>
<dbReference type="GO" id="GO:0030246">
    <property type="term" value="F:carbohydrate binding"/>
    <property type="evidence" value="ECO:0007669"/>
    <property type="project" value="InterPro"/>
</dbReference>
<dbReference type="STRING" id="253628.A0A0D2A947"/>
<evidence type="ECO:0000256" key="1">
    <source>
        <dbReference type="SAM" id="MobiDB-lite"/>
    </source>
</evidence>
<evidence type="ECO:0008006" key="8">
    <source>
        <dbReference type="Google" id="ProtNLM"/>
    </source>
</evidence>
<evidence type="ECO:0000259" key="4">
    <source>
        <dbReference type="Pfam" id="PF07971"/>
    </source>
</evidence>
<dbReference type="FunFam" id="1.20.1610.10:FF:000002">
    <property type="entry name" value="Alpha-1,2-mannosidase family protein"/>
    <property type="match status" value="1"/>
</dbReference>
<dbReference type="Pfam" id="PF07971">
    <property type="entry name" value="Glyco_hydro_92"/>
    <property type="match status" value="1"/>
</dbReference>
<dbReference type="SUPFAM" id="SSF48208">
    <property type="entry name" value="Six-hairpin glycosidases"/>
    <property type="match status" value="1"/>
</dbReference>
<dbReference type="GO" id="GO:0006516">
    <property type="term" value="P:glycoprotein catabolic process"/>
    <property type="evidence" value="ECO:0007669"/>
    <property type="project" value="TreeGrafter"/>
</dbReference>
<gene>
    <name evidence="6" type="ORF">PV09_05714</name>
</gene>
<dbReference type="AlphaFoldDB" id="A0A0D2A947"/>
<dbReference type="FunFam" id="1.20.1050.60:FF:000002">
    <property type="entry name" value="Glycosyl hydrolase family 92"/>
    <property type="match status" value="1"/>
</dbReference>
<dbReference type="InterPro" id="IPR012939">
    <property type="entry name" value="Glyco_hydro_92"/>
</dbReference>
<dbReference type="PANTHER" id="PTHR12143">
    <property type="entry name" value="PEPTIDE N-GLYCANASE PNGASE -RELATED"/>
    <property type="match status" value="1"/>
</dbReference>
<dbReference type="Gene3D" id="1.20.1050.60">
    <property type="entry name" value="alpha-1,2-mannosidase"/>
    <property type="match status" value="1"/>
</dbReference>
<proteinExistence type="predicted"/>
<dbReference type="InterPro" id="IPR005887">
    <property type="entry name" value="GH92_a_mannosidase_put"/>
</dbReference>
<evidence type="ECO:0000313" key="6">
    <source>
        <dbReference type="EMBL" id="KIW03065.1"/>
    </source>
</evidence>
<feature type="chain" id="PRO_5002248576" description="Glycoside hydrolase family 92 protein" evidence="3">
    <location>
        <begin position="22"/>
        <end position="859"/>
    </location>
</feature>
<evidence type="ECO:0000313" key="7">
    <source>
        <dbReference type="Proteomes" id="UP000053259"/>
    </source>
</evidence>
<name>A0A0D2A947_9PEZI</name>
<feature type="domain" description="Glycosyl hydrolase family 92 N-terminal" evidence="5">
    <location>
        <begin position="27"/>
        <end position="276"/>
    </location>
</feature>
<dbReference type="FunFam" id="3.30.2080.10:FF:000001">
    <property type="entry name" value="Alpha-1,2-mannosidase subfamily"/>
    <property type="match status" value="1"/>
</dbReference>
<dbReference type="RefSeq" id="XP_016212934.1">
    <property type="nucleotide sequence ID" value="XM_016359255.1"/>
</dbReference>
<dbReference type="VEuPathDB" id="FungiDB:PV09_05714"/>
<dbReference type="Gene3D" id="3.30.2080.10">
    <property type="entry name" value="GH92 mannosidase domain"/>
    <property type="match status" value="1"/>
</dbReference>
<dbReference type="GO" id="GO:0000224">
    <property type="term" value="F:peptide-N4-(N-acetyl-beta-glucosaminyl)asparagine amidase activity"/>
    <property type="evidence" value="ECO:0007669"/>
    <property type="project" value="TreeGrafter"/>
</dbReference>
<feature type="domain" description="Glycosyl hydrolase family 92" evidence="4">
    <location>
        <begin position="282"/>
        <end position="764"/>
    </location>
</feature>
<feature type="region of interest" description="Disordered" evidence="1">
    <location>
        <begin position="766"/>
        <end position="795"/>
    </location>
</feature>
<dbReference type="NCBIfam" id="TIGR01180">
    <property type="entry name" value="aman2_put"/>
    <property type="match status" value="1"/>
</dbReference>
<feature type="compositionally biased region" description="Basic and acidic residues" evidence="1">
    <location>
        <begin position="766"/>
        <end position="777"/>
    </location>
</feature>
<dbReference type="InterPro" id="IPR014718">
    <property type="entry name" value="GH-type_carb-bd"/>
</dbReference>
<dbReference type="HOGENOM" id="CLU_003690_4_1_1"/>